<protein>
    <submittedName>
        <fullName evidence="6">Helix-turn-helix transcriptional regulator</fullName>
    </submittedName>
</protein>
<name>A0A7X0SQS4_9BACL</name>
<dbReference type="SUPFAM" id="SSF51215">
    <property type="entry name" value="Regulatory protein AraC"/>
    <property type="match status" value="1"/>
</dbReference>
<dbReference type="AlphaFoldDB" id="A0A7X0SQS4"/>
<comment type="caution">
    <text evidence="6">The sequence shown here is derived from an EMBL/GenBank/DDBJ whole genome shotgun (WGS) entry which is preliminary data.</text>
</comment>
<dbReference type="PANTHER" id="PTHR46796:SF13">
    <property type="entry name" value="HTH-TYPE TRANSCRIPTIONAL ACTIVATOR RHAS"/>
    <property type="match status" value="1"/>
</dbReference>
<dbReference type="InterPro" id="IPR009057">
    <property type="entry name" value="Homeodomain-like_sf"/>
</dbReference>
<evidence type="ECO:0000256" key="2">
    <source>
        <dbReference type="ARBA" id="ARBA00023015"/>
    </source>
</evidence>
<dbReference type="PANTHER" id="PTHR46796">
    <property type="entry name" value="HTH-TYPE TRANSCRIPTIONAL ACTIVATOR RHAS-RELATED"/>
    <property type="match status" value="1"/>
</dbReference>
<dbReference type="GO" id="GO:0003700">
    <property type="term" value="F:DNA-binding transcription factor activity"/>
    <property type="evidence" value="ECO:0007669"/>
    <property type="project" value="InterPro"/>
</dbReference>
<evidence type="ECO:0000313" key="7">
    <source>
        <dbReference type="Proteomes" id="UP000564644"/>
    </source>
</evidence>
<keyword evidence="4" id="KW-0804">Transcription</keyword>
<evidence type="ECO:0000256" key="4">
    <source>
        <dbReference type="ARBA" id="ARBA00023163"/>
    </source>
</evidence>
<proteinExistence type="predicted"/>
<dbReference type="Pfam" id="PF12833">
    <property type="entry name" value="HTH_18"/>
    <property type="match status" value="1"/>
</dbReference>
<dbReference type="Pfam" id="PF02311">
    <property type="entry name" value="AraC_binding"/>
    <property type="match status" value="1"/>
</dbReference>
<evidence type="ECO:0000256" key="3">
    <source>
        <dbReference type="ARBA" id="ARBA00023125"/>
    </source>
</evidence>
<keyword evidence="1" id="KW-0963">Cytoplasm</keyword>
<reference evidence="6 7" key="1">
    <citation type="submission" date="2020-08" db="EMBL/GenBank/DDBJ databases">
        <title>Cohnella phylogeny.</title>
        <authorList>
            <person name="Dunlap C."/>
        </authorList>
    </citation>
    <scope>NUCLEOTIDE SEQUENCE [LARGE SCALE GENOMIC DNA]</scope>
    <source>
        <strain evidence="6 7">CBP 2801</strain>
    </source>
</reference>
<evidence type="ECO:0000313" key="6">
    <source>
        <dbReference type="EMBL" id="MBB6734432.1"/>
    </source>
</evidence>
<keyword evidence="2" id="KW-0805">Transcription regulation</keyword>
<dbReference type="InterPro" id="IPR014710">
    <property type="entry name" value="RmlC-like_jellyroll"/>
</dbReference>
<keyword evidence="3" id="KW-0238">DNA-binding</keyword>
<dbReference type="RefSeq" id="WP_185132091.1">
    <property type="nucleotide sequence ID" value="NZ_JACJVO010000033.1"/>
</dbReference>
<dbReference type="EMBL" id="JACJVO010000033">
    <property type="protein sequence ID" value="MBB6734432.1"/>
    <property type="molecule type" value="Genomic_DNA"/>
</dbReference>
<dbReference type="InterPro" id="IPR050204">
    <property type="entry name" value="AraC_XylS_family_regulators"/>
</dbReference>
<gene>
    <name evidence="6" type="ORF">H7C18_26245</name>
</gene>
<dbReference type="PROSITE" id="PS01124">
    <property type="entry name" value="HTH_ARAC_FAMILY_2"/>
    <property type="match status" value="1"/>
</dbReference>
<dbReference type="Proteomes" id="UP000564644">
    <property type="component" value="Unassembled WGS sequence"/>
</dbReference>
<dbReference type="InterPro" id="IPR018060">
    <property type="entry name" value="HTH_AraC"/>
</dbReference>
<dbReference type="GO" id="GO:0043565">
    <property type="term" value="F:sequence-specific DNA binding"/>
    <property type="evidence" value="ECO:0007669"/>
    <property type="project" value="InterPro"/>
</dbReference>
<dbReference type="SUPFAM" id="SSF46689">
    <property type="entry name" value="Homeodomain-like"/>
    <property type="match status" value="1"/>
</dbReference>
<dbReference type="InterPro" id="IPR003313">
    <property type="entry name" value="AraC-bd"/>
</dbReference>
<dbReference type="InterPro" id="IPR037923">
    <property type="entry name" value="HTH-like"/>
</dbReference>
<dbReference type="Gene3D" id="1.10.10.60">
    <property type="entry name" value="Homeodomain-like"/>
    <property type="match status" value="2"/>
</dbReference>
<sequence>MSDHLKRELLPFRDVRLLGNHRSSKARCEPGWNWCPQPLPDYDLWYAVSGKGRMKLGGAEYTIGKGSCFLIRPGDRPEAVQDPADRLTVIFAHFDAMDCRTGKSWNPELMPGRFAQVKDPFLFESLLNRILQVVHSDDAWREQEYDLLLKHALLHIYQSQQPAPSSPADKHKPLIERLVAKIREDPGRRISHQELAEEAQLSPEYLNVLFKTCTGSSIKSFITEVRLERAAMLLAETSMNVSQVADALHYSNVYLFSKQFKAKYGVPPSAYKGNVPPSIPHKG</sequence>
<dbReference type="SMART" id="SM00342">
    <property type="entry name" value="HTH_ARAC"/>
    <property type="match status" value="1"/>
</dbReference>
<keyword evidence="7" id="KW-1185">Reference proteome</keyword>
<organism evidence="6 7">
    <name type="scientific">Cohnella zeiphila</name>
    <dbReference type="NCBI Taxonomy" id="2761120"/>
    <lineage>
        <taxon>Bacteria</taxon>
        <taxon>Bacillati</taxon>
        <taxon>Bacillota</taxon>
        <taxon>Bacilli</taxon>
        <taxon>Bacillales</taxon>
        <taxon>Paenibacillaceae</taxon>
        <taxon>Cohnella</taxon>
    </lineage>
</organism>
<dbReference type="Gene3D" id="2.60.120.10">
    <property type="entry name" value="Jelly Rolls"/>
    <property type="match status" value="1"/>
</dbReference>
<evidence type="ECO:0000256" key="1">
    <source>
        <dbReference type="ARBA" id="ARBA00022490"/>
    </source>
</evidence>
<accession>A0A7X0SQS4</accession>
<feature type="domain" description="HTH araC/xylS-type" evidence="5">
    <location>
        <begin position="176"/>
        <end position="274"/>
    </location>
</feature>
<evidence type="ECO:0000259" key="5">
    <source>
        <dbReference type="PROSITE" id="PS01124"/>
    </source>
</evidence>